<feature type="transmembrane region" description="Helical" evidence="1">
    <location>
        <begin position="122"/>
        <end position="141"/>
    </location>
</feature>
<evidence type="ECO:0000313" key="2">
    <source>
        <dbReference type="EMBL" id="KGT95639.1"/>
    </source>
</evidence>
<keyword evidence="1" id="KW-0812">Transmembrane</keyword>
<evidence type="ECO:0000313" key="3">
    <source>
        <dbReference type="Proteomes" id="UP000030351"/>
    </source>
</evidence>
<organism evidence="2 3">
    <name type="scientific">Erwinia typographi</name>
    <dbReference type="NCBI Taxonomy" id="371042"/>
    <lineage>
        <taxon>Bacteria</taxon>
        <taxon>Pseudomonadati</taxon>
        <taxon>Pseudomonadota</taxon>
        <taxon>Gammaproteobacteria</taxon>
        <taxon>Enterobacterales</taxon>
        <taxon>Erwiniaceae</taxon>
        <taxon>Erwinia</taxon>
    </lineage>
</organism>
<protein>
    <submittedName>
        <fullName evidence="2">Uncharacterized protein</fullName>
    </submittedName>
</protein>
<evidence type="ECO:0000256" key="1">
    <source>
        <dbReference type="SAM" id="Phobius"/>
    </source>
</evidence>
<proteinExistence type="predicted"/>
<dbReference type="STRING" id="371042.NG99_02580"/>
<dbReference type="AlphaFoldDB" id="A0A0A3ZCX0"/>
<dbReference type="Proteomes" id="UP000030351">
    <property type="component" value="Unassembled WGS sequence"/>
</dbReference>
<sequence>MDWKNNKEIAAYFKFSNVMESDPNGLRQAIVRKMASIHPDNTSGIFIDDESKNLWQHLNSAKEFIDNQSIEKSTDENDKQLIPMSQVMDLVKVITATGTQTVSLTPSLIKSEVRSDTRSRAFLPRLGSGVFATLSAFFFTFPNTAKDNPIIGPWLQLPNSQYYLLCVSLLSGWLFIRTWIQEKRQEELIDYLSSDEGLRRILFNMFYGHVELNMSGRQFSLPSFTRAIKLRHSNREPSIVRIMEVYKSVLLGATPKLSRSIVDKIALMQIDKLIQRGLVVELPHSGLDRRFELSEAAYNDIRHRHY</sequence>
<accession>A0A0A3ZCX0</accession>
<dbReference type="EMBL" id="JRUQ01000008">
    <property type="protein sequence ID" value="KGT95639.1"/>
    <property type="molecule type" value="Genomic_DNA"/>
</dbReference>
<name>A0A0A3ZCX0_9GAMM</name>
<keyword evidence="3" id="KW-1185">Reference proteome</keyword>
<keyword evidence="1" id="KW-1133">Transmembrane helix</keyword>
<comment type="caution">
    <text evidence="2">The sequence shown here is derived from an EMBL/GenBank/DDBJ whole genome shotgun (WGS) entry which is preliminary data.</text>
</comment>
<keyword evidence="1" id="KW-0472">Membrane</keyword>
<feature type="transmembrane region" description="Helical" evidence="1">
    <location>
        <begin position="161"/>
        <end position="180"/>
    </location>
</feature>
<gene>
    <name evidence="2" type="ORF">NG99_02580</name>
</gene>
<dbReference type="RefSeq" id="WP_034888090.1">
    <property type="nucleotide sequence ID" value="NZ_JRUQ01000008.1"/>
</dbReference>
<reference evidence="2 3" key="1">
    <citation type="submission" date="2014-10" db="EMBL/GenBank/DDBJ databases">
        <title>Genome sequence of Erwinia typographi M043b.</title>
        <authorList>
            <person name="Chan K.-G."/>
            <person name="Tan W.-S."/>
        </authorList>
    </citation>
    <scope>NUCLEOTIDE SEQUENCE [LARGE SCALE GENOMIC DNA]</scope>
    <source>
        <strain evidence="2 3">M043b</strain>
    </source>
</reference>